<accession>M7YK47</accession>
<name>M7YK47_TRIUA</name>
<evidence type="ECO:0000313" key="1">
    <source>
        <dbReference type="EMBL" id="EMS47622.1"/>
    </source>
</evidence>
<reference evidence="1" key="1">
    <citation type="journal article" date="2013" name="Nature">
        <title>Draft genome of the wheat A-genome progenitor Triticum urartu.</title>
        <authorList>
            <person name="Ling H.Q."/>
            <person name="Zhao S."/>
            <person name="Liu D."/>
            <person name="Wang J."/>
            <person name="Sun H."/>
            <person name="Zhang C."/>
            <person name="Fan H."/>
            <person name="Li D."/>
            <person name="Dong L."/>
            <person name="Tao Y."/>
            <person name="Gao C."/>
            <person name="Wu H."/>
            <person name="Li Y."/>
            <person name="Cui Y."/>
            <person name="Guo X."/>
            <person name="Zheng S."/>
            <person name="Wang B."/>
            <person name="Yu K."/>
            <person name="Liang Q."/>
            <person name="Yang W."/>
            <person name="Lou X."/>
            <person name="Chen J."/>
            <person name="Feng M."/>
            <person name="Jian J."/>
            <person name="Zhang X."/>
            <person name="Luo G."/>
            <person name="Jiang Y."/>
            <person name="Liu J."/>
            <person name="Wang Z."/>
            <person name="Sha Y."/>
            <person name="Zhang B."/>
            <person name="Wu H."/>
            <person name="Tang D."/>
            <person name="Shen Q."/>
            <person name="Xue P."/>
            <person name="Zou S."/>
            <person name="Wang X."/>
            <person name="Liu X."/>
            <person name="Wang F."/>
            <person name="Yang Y."/>
            <person name="An X."/>
            <person name="Dong Z."/>
            <person name="Zhang K."/>
            <person name="Zhang X."/>
            <person name="Luo M.C."/>
            <person name="Dvorak J."/>
            <person name="Tong Y."/>
            <person name="Wang J."/>
            <person name="Yang H."/>
            <person name="Li Z."/>
            <person name="Wang D."/>
            <person name="Zhang A."/>
            <person name="Wang J."/>
        </authorList>
    </citation>
    <scope>NUCLEOTIDE SEQUENCE</scope>
</reference>
<sequence length="216" mass="23721">MAPSSSSPAGEAWAAETAGSVRPSRYRSFTLKVRPGVLASILSHCHVEDIPTKQHMLVPSFVGGGRKRIHPLPYADSSLPWSFHVAEDGPLLCLEFQIQISPAPARWIVLMNTPISAFKGKGHTQVSQETELIATEDPKNNLPDHTNFKRISSMFCLLIKRNSPLEGCFAEKSFSALLRHSNGLAIGSEDRQLSTLLGVHQPSVEHLDDNKEVLVH</sequence>
<proteinExistence type="predicted"/>
<dbReference type="AlphaFoldDB" id="M7YK47"/>
<dbReference type="EMBL" id="KD258320">
    <property type="protein sequence ID" value="EMS47622.1"/>
    <property type="molecule type" value="Genomic_DNA"/>
</dbReference>
<organism evidence="1">
    <name type="scientific">Triticum urartu</name>
    <name type="common">Red wild einkorn</name>
    <name type="synonym">Crithodium urartu</name>
    <dbReference type="NCBI Taxonomy" id="4572"/>
    <lineage>
        <taxon>Eukaryota</taxon>
        <taxon>Viridiplantae</taxon>
        <taxon>Streptophyta</taxon>
        <taxon>Embryophyta</taxon>
        <taxon>Tracheophyta</taxon>
        <taxon>Spermatophyta</taxon>
        <taxon>Magnoliopsida</taxon>
        <taxon>Liliopsida</taxon>
        <taxon>Poales</taxon>
        <taxon>Poaceae</taxon>
        <taxon>BOP clade</taxon>
        <taxon>Pooideae</taxon>
        <taxon>Triticodae</taxon>
        <taxon>Triticeae</taxon>
        <taxon>Triticinae</taxon>
        <taxon>Triticum</taxon>
    </lineage>
</organism>
<gene>
    <name evidence="1" type="ORF">TRIUR3_20801</name>
</gene>
<protein>
    <submittedName>
        <fullName evidence="1">Uncharacterized protein</fullName>
    </submittedName>
</protein>